<accession>A0AAV5S3L6</accession>
<evidence type="ECO:0000256" key="2">
    <source>
        <dbReference type="SAM" id="MobiDB-lite"/>
    </source>
</evidence>
<organism evidence="3 4">
    <name type="scientific">Maudiozyma humilis</name>
    <name type="common">Sour dough yeast</name>
    <name type="synonym">Kazachstania humilis</name>
    <dbReference type="NCBI Taxonomy" id="51915"/>
    <lineage>
        <taxon>Eukaryota</taxon>
        <taxon>Fungi</taxon>
        <taxon>Dikarya</taxon>
        <taxon>Ascomycota</taxon>
        <taxon>Saccharomycotina</taxon>
        <taxon>Saccharomycetes</taxon>
        <taxon>Saccharomycetales</taxon>
        <taxon>Saccharomycetaceae</taxon>
        <taxon>Maudiozyma</taxon>
    </lineage>
</organism>
<dbReference type="InterPro" id="IPR029026">
    <property type="entry name" value="tRNA_m1G_MTases_N"/>
</dbReference>
<gene>
    <name evidence="3" type="ORF">DAKH74_050670</name>
</gene>
<dbReference type="SUPFAM" id="SSF75217">
    <property type="entry name" value="alpha/beta knot"/>
    <property type="match status" value="1"/>
</dbReference>
<keyword evidence="3" id="KW-0489">Methyltransferase</keyword>
<dbReference type="CDD" id="cd18086">
    <property type="entry name" value="HsC9orf114-like"/>
    <property type="match status" value="1"/>
</dbReference>
<comment type="similarity">
    <text evidence="1">Belongs to the class IV-like SAM-binding methyltransferase superfamily.</text>
</comment>
<reference evidence="3 4" key="1">
    <citation type="journal article" date="2023" name="Elife">
        <title>Identification of key yeast species and microbe-microbe interactions impacting larval growth of Drosophila in the wild.</title>
        <authorList>
            <person name="Mure A."/>
            <person name="Sugiura Y."/>
            <person name="Maeda R."/>
            <person name="Honda K."/>
            <person name="Sakurai N."/>
            <person name="Takahashi Y."/>
            <person name="Watada M."/>
            <person name="Katoh T."/>
            <person name="Gotoh A."/>
            <person name="Gotoh Y."/>
            <person name="Taniguchi I."/>
            <person name="Nakamura K."/>
            <person name="Hayashi T."/>
            <person name="Katayama T."/>
            <person name="Uemura T."/>
            <person name="Hattori Y."/>
        </authorList>
    </citation>
    <scope>NUCLEOTIDE SEQUENCE [LARGE SCALE GENOMIC DNA]</scope>
    <source>
        <strain evidence="3 4">KH-74</strain>
    </source>
</reference>
<dbReference type="InterPro" id="IPR003750">
    <property type="entry name" value="Put_MeTrfase-C9orf114-like"/>
</dbReference>
<proteinExistence type="inferred from homology"/>
<dbReference type="EMBL" id="BTGD01000025">
    <property type="protein sequence ID" value="GMM58450.1"/>
    <property type="molecule type" value="Genomic_DNA"/>
</dbReference>
<dbReference type="Pfam" id="PF02598">
    <property type="entry name" value="Methyltrn_RNA_3"/>
    <property type="match status" value="1"/>
</dbReference>
<protein>
    <submittedName>
        <fullName evidence="3">Methyltransferase</fullName>
    </submittedName>
</protein>
<evidence type="ECO:0000256" key="1">
    <source>
        <dbReference type="ARBA" id="ARBA00009841"/>
    </source>
</evidence>
<dbReference type="PANTHER" id="PTHR12150:SF13">
    <property type="entry name" value="METHYLTRANSFERASE C9ORF114-RELATED"/>
    <property type="match status" value="1"/>
</dbReference>
<keyword evidence="3" id="KW-0808">Transferase</keyword>
<dbReference type="Proteomes" id="UP001377567">
    <property type="component" value="Unassembled WGS sequence"/>
</dbReference>
<feature type="region of interest" description="Disordered" evidence="2">
    <location>
        <begin position="1"/>
        <end position="27"/>
    </location>
</feature>
<comment type="caution">
    <text evidence="3">The sequence shown here is derived from an EMBL/GenBank/DDBJ whole genome shotgun (WGS) entry which is preliminary data.</text>
</comment>
<keyword evidence="4" id="KW-1185">Reference proteome</keyword>
<sequence>MSPKRSATGATGSKAAKKAKPAPVATKKAAKAAKVKVPLVKPKKALRVQTKTINHSICVPTTVLSHCKNLEQLTHVVYQIAKAAVTFNVGEVVVLDLGDRKEKAKDDKENKGAAHRLSDAMLIATLLQYFVTPPYLVKSVFKKQYAQYFKIAKDLPRLGALPFMRHLGDGDEGRYREGLAVRMSNPNEKSTKEFKQTKYINVGRSELLALKTQLVPANVRVTVDIEERRVVSPVEAYGDFVGARSSFGYHVRVAKSFGDVFTESAQPGGYSQCVWANCGDFYYDEHERRHVKVETKVPRVTTIYQPAAAAAAEAAEHVATGGKPAAVQPANILLVFGKWADIQRAFNGSRDQFEGCEGAHQFFDGQLEMPGAAPQGCLAIEDACMVSLTLIDTLEQKQ</sequence>
<evidence type="ECO:0000313" key="3">
    <source>
        <dbReference type="EMBL" id="GMM58450.1"/>
    </source>
</evidence>
<dbReference type="PANTHER" id="PTHR12150">
    <property type="entry name" value="CLASS IV SAM-BINDING METHYLTRANSFERASE-RELATED"/>
    <property type="match status" value="1"/>
</dbReference>
<dbReference type="AlphaFoldDB" id="A0AAV5S3L6"/>
<dbReference type="InterPro" id="IPR029028">
    <property type="entry name" value="Alpha/beta_knot_MTases"/>
</dbReference>
<evidence type="ECO:0000313" key="4">
    <source>
        <dbReference type="Proteomes" id="UP001377567"/>
    </source>
</evidence>
<name>A0AAV5S3L6_MAUHU</name>
<dbReference type="GO" id="GO:0008168">
    <property type="term" value="F:methyltransferase activity"/>
    <property type="evidence" value="ECO:0007669"/>
    <property type="project" value="UniProtKB-KW"/>
</dbReference>
<dbReference type="Gene3D" id="3.40.1280.10">
    <property type="match status" value="2"/>
</dbReference>
<dbReference type="GO" id="GO:0032259">
    <property type="term" value="P:methylation"/>
    <property type="evidence" value="ECO:0007669"/>
    <property type="project" value="UniProtKB-KW"/>
</dbReference>